<gene>
    <name evidence="3" type="ORF">H1R19_12320</name>
</gene>
<reference evidence="4" key="1">
    <citation type="submission" date="2020-07" db="EMBL/GenBank/DDBJ databases">
        <title>novel species isolated from the respiratory tract of Marmot.</title>
        <authorList>
            <person name="Zhang G."/>
        </authorList>
    </citation>
    <scope>NUCLEOTIDE SEQUENCE [LARGE SCALE GENOMIC DNA]</scope>
    <source>
        <strain evidence="4">686</strain>
    </source>
</reference>
<dbReference type="InterPro" id="IPR050237">
    <property type="entry name" value="ATP-dep_AMP-bd_enzyme"/>
</dbReference>
<dbReference type="Gene3D" id="3.40.50.12780">
    <property type="entry name" value="N-terminal domain of ligase-like"/>
    <property type="match status" value="1"/>
</dbReference>
<dbReference type="KEGG" id="gji:H1R19_12320"/>
<sequence length="561" mass="61053">MTAVTEPPGTPRAAAAAPVAAEPPVWGTAARTDTVVNIIERAVDESGDSVFLDFSGVQLTYREIWDLALRRASGLRALGVGPGDTVLCLLDNNSDAVVSWFAANALGAVWVPVNTALKADFLRHQASDSGAAVAIVEGDYAGRFVDIEAGLPELTHLAYRGGTAPDGLTRVTALPLADVDAAGDAAPVGKPIPADYRDLSMLIYTSGTTGPSKGCMISHNYAANLAATSAAKRDRSHTLWTPLPLFHLNAAATSVLATAVNQSTLAIAPRFSVSNFWPEVERTGARRVSILGVMISLIASMPDTPEMVRCHGQIVQVGGAPWTPELIEIWQSRFGVQSAGSAVFGLTEATYITSTPTSMAPPLGCAGRRNNDFDVRIVDDEDNELPDGQPGEIILRPRRPHIMFEGYWRRPEATLAVTRNLWFHTGDVGRFDDDGWLWFVDRKKDYLRRRGENISSFELERTFRSHPDVTEVAVHAVPSEFTEDDIKVTAILVEGSALTEEQLCAWSLDKLPYFAVPRYIEFRRELPKNATGKVLKYQLRDEGVTPSTWVIDSSDLTIVKR</sequence>
<dbReference type="Gene3D" id="3.30.300.30">
    <property type="match status" value="1"/>
</dbReference>
<dbReference type="PANTHER" id="PTHR43767:SF1">
    <property type="entry name" value="NONRIBOSOMAL PEPTIDE SYNTHASE PES1 (EUROFUNG)-RELATED"/>
    <property type="match status" value="1"/>
</dbReference>
<dbReference type="InterPro" id="IPR025110">
    <property type="entry name" value="AMP-bd_C"/>
</dbReference>
<dbReference type="PROSITE" id="PS00455">
    <property type="entry name" value="AMP_BINDING"/>
    <property type="match status" value="1"/>
</dbReference>
<evidence type="ECO:0000313" key="3">
    <source>
        <dbReference type="EMBL" id="QMS99779.1"/>
    </source>
</evidence>
<dbReference type="AlphaFoldDB" id="A0A7D7LP46"/>
<name>A0A7D7LP46_9ACTN</name>
<dbReference type="InterPro" id="IPR000873">
    <property type="entry name" value="AMP-dep_synth/lig_dom"/>
</dbReference>
<dbReference type="EMBL" id="CP059491">
    <property type="protein sequence ID" value="QMS99779.1"/>
    <property type="molecule type" value="Genomic_DNA"/>
</dbReference>
<evidence type="ECO:0000313" key="4">
    <source>
        <dbReference type="Proteomes" id="UP000515663"/>
    </source>
</evidence>
<dbReference type="GO" id="GO:0016878">
    <property type="term" value="F:acid-thiol ligase activity"/>
    <property type="evidence" value="ECO:0007669"/>
    <property type="project" value="UniProtKB-ARBA"/>
</dbReference>
<feature type="domain" description="AMP-binding enzyme C-terminal" evidence="2">
    <location>
        <begin position="458"/>
        <end position="533"/>
    </location>
</feature>
<protein>
    <submittedName>
        <fullName evidence="3">AMP-binding protein</fullName>
    </submittedName>
</protein>
<accession>A0A7D7LP46</accession>
<dbReference type="RefSeq" id="WP_219849161.1">
    <property type="nucleotide sequence ID" value="NZ_CP059491.1"/>
</dbReference>
<feature type="domain" description="AMP-dependent synthetase/ligase" evidence="1">
    <location>
        <begin position="40"/>
        <end position="408"/>
    </location>
</feature>
<proteinExistence type="predicted"/>
<dbReference type="InterPro" id="IPR020845">
    <property type="entry name" value="AMP-binding_CS"/>
</dbReference>
<dbReference type="Proteomes" id="UP000515663">
    <property type="component" value="Chromosome"/>
</dbReference>
<dbReference type="SUPFAM" id="SSF56801">
    <property type="entry name" value="Acetyl-CoA synthetase-like"/>
    <property type="match status" value="1"/>
</dbReference>
<keyword evidence="4" id="KW-1185">Reference proteome</keyword>
<dbReference type="InterPro" id="IPR042099">
    <property type="entry name" value="ANL_N_sf"/>
</dbReference>
<dbReference type="Pfam" id="PF13193">
    <property type="entry name" value="AMP-binding_C"/>
    <property type="match status" value="1"/>
</dbReference>
<organism evidence="3 4">
    <name type="scientific">Gordonia jinghuaiqii</name>
    <dbReference type="NCBI Taxonomy" id="2758710"/>
    <lineage>
        <taxon>Bacteria</taxon>
        <taxon>Bacillati</taxon>
        <taxon>Actinomycetota</taxon>
        <taxon>Actinomycetes</taxon>
        <taxon>Mycobacteriales</taxon>
        <taxon>Gordoniaceae</taxon>
        <taxon>Gordonia</taxon>
    </lineage>
</organism>
<dbReference type="InterPro" id="IPR045851">
    <property type="entry name" value="AMP-bd_C_sf"/>
</dbReference>
<dbReference type="PANTHER" id="PTHR43767">
    <property type="entry name" value="LONG-CHAIN-FATTY-ACID--COA LIGASE"/>
    <property type="match status" value="1"/>
</dbReference>
<evidence type="ECO:0000259" key="1">
    <source>
        <dbReference type="Pfam" id="PF00501"/>
    </source>
</evidence>
<evidence type="ECO:0000259" key="2">
    <source>
        <dbReference type="Pfam" id="PF13193"/>
    </source>
</evidence>
<dbReference type="Pfam" id="PF00501">
    <property type="entry name" value="AMP-binding"/>
    <property type="match status" value="1"/>
</dbReference>